<keyword evidence="4" id="KW-0964">Secreted</keyword>
<dbReference type="GO" id="GO:0004650">
    <property type="term" value="F:polygalacturonase activity"/>
    <property type="evidence" value="ECO:0007669"/>
    <property type="project" value="InterPro"/>
</dbReference>
<accession>A0AAQ3KI78</accession>
<dbReference type="InterPro" id="IPR012334">
    <property type="entry name" value="Pectin_lyas_fold"/>
</dbReference>
<evidence type="ECO:0000256" key="3">
    <source>
        <dbReference type="ARBA" id="ARBA00022512"/>
    </source>
</evidence>
<protein>
    <recommendedName>
        <fullName evidence="11">Polygalacturonase</fullName>
    </recommendedName>
</protein>
<evidence type="ECO:0000256" key="6">
    <source>
        <dbReference type="ARBA" id="ARBA00023295"/>
    </source>
</evidence>
<dbReference type="InterPro" id="IPR011050">
    <property type="entry name" value="Pectin_lyase_fold/virulence"/>
</dbReference>
<evidence type="ECO:0000313" key="10">
    <source>
        <dbReference type="Proteomes" id="UP001327560"/>
    </source>
</evidence>
<keyword evidence="5 8" id="KW-0378">Hydrolase</keyword>
<comment type="subcellular location">
    <subcellularLocation>
        <location evidence="1">Secreted</location>
        <location evidence="1">Cell wall</location>
    </subcellularLocation>
</comment>
<dbReference type="GO" id="GO:0005975">
    <property type="term" value="P:carbohydrate metabolic process"/>
    <property type="evidence" value="ECO:0007669"/>
    <property type="project" value="InterPro"/>
</dbReference>
<dbReference type="AlphaFoldDB" id="A0AAQ3KI78"/>
<evidence type="ECO:0000256" key="5">
    <source>
        <dbReference type="ARBA" id="ARBA00022801"/>
    </source>
</evidence>
<dbReference type="Proteomes" id="UP001327560">
    <property type="component" value="Chromosome 5"/>
</dbReference>
<dbReference type="PANTHER" id="PTHR31375">
    <property type="match status" value="1"/>
</dbReference>
<keyword evidence="7" id="KW-0961">Cell wall biogenesis/degradation</keyword>
<name>A0AAQ3KI78_9LILI</name>
<dbReference type="GO" id="GO:0071555">
    <property type="term" value="P:cell wall organization"/>
    <property type="evidence" value="ECO:0007669"/>
    <property type="project" value="UniProtKB-KW"/>
</dbReference>
<evidence type="ECO:0000313" key="9">
    <source>
        <dbReference type="EMBL" id="WOL08989.1"/>
    </source>
</evidence>
<evidence type="ECO:0000256" key="4">
    <source>
        <dbReference type="ARBA" id="ARBA00022525"/>
    </source>
</evidence>
<sequence length="374" mass="41050">MDIDRRPSRTYNVLHYKAVGDGITYDTNAFLKAWEAACSDPRNPTILIPRRKTFLIQEFKVWGPCRSPIYFKIQGNIVAPNAIWSNENVNLLTFLNVDGLTLEGSGEIDGRGQVWWDCEAQKTLAFLGCNNLIVRGIKVKDSASKQVTFYKCNRVRISSLKITAPDESPNTDGMLITGCQYVSVRRSTIGTGDDCIAIGPDSRDINISSVTCGPGHGFSIGSLGGVGTKSVVKNIRVTHSSVSNALTGVRIKTWQGGRGVVRDIVFKDIDFAAVTTPVVIDQYYCPSRNCQNKTSSIAIRDVRFEELRGSSSSEIAIKVHCSKDVPCKGIVMDNVSLNWADDRRAQPTPAKSSCYNALDSRFHGVTPQVECRTG</sequence>
<proteinExistence type="inferred from homology"/>
<dbReference type="Pfam" id="PF00295">
    <property type="entry name" value="Glyco_hydro_28"/>
    <property type="match status" value="1"/>
</dbReference>
<comment type="similarity">
    <text evidence="2 8">Belongs to the glycosyl hydrolase 28 family.</text>
</comment>
<evidence type="ECO:0000256" key="8">
    <source>
        <dbReference type="RuleBase" id="RU361169"/>
    </source>
</evidence>
<evidence type="ECO:0008006" key="11">
    <source>
        <dbReference type="Google" id="ProtNLM"/>
    </source>
</evidence>
<dbReference type="SUPFAM" id="SSF51126">
    <property type="entry name" value="Pectin lyase-like"/>
    <property type="match status" value="1"/>
</dbReference>
<keyword evidence="10" id="KW-1185">Reference proteome</keyword>
<evidence type="ECO:0000256" key="7">
    <source>
        <dbReference type="ARBA" id="ARBA00023316"/>
    </source>
</evidence>
<dbReference type="Gene3D" id="2.160.20.10">
    <property type="entry name" value="Single-stranded right-handed beta-helix, Pectin lyase-like"/>
    <property type="match status" value="1"/>
</dbReference>
<dbReference type="EMBL" id="CP136894">
    <property type="protein sequence ID" value="WOL08989.1"/>
    <property type="molecule type" value="Genomic_DNA"/>
</dbReference>
<dbReference type="InterPro" id="IPR000743">
    <property type="entry name" value="Glyco_hydro_28"/>
</dbReference>
<organism evidence="9 10">
    <name type="scientific">Canna indica</name>
    <name type="common">Indian-shot</name>
    <dbReference type="NCBI Taxonomy" id="4628"/>
    <lineage>
        <taxon>Eukaryota</taxon>
        <taxon>Viridiplantae</taxon>
        <taxon>Streptophyta</taxon>
        <taxon>Embryophyta</taxon>
        <taxon>Tracheophyta</taxon>
        <taxon>Spermatophyta</taxon>
        <taxon>Magnoliopsida</taxon>
        <taxon>Liliopsida</taxon>
        <taxon>Zingiberales</taxon>
        <taxon>Cannaceae</taxon>
        <taxon>Canna</taxon>
    </lineage>
</organism>
<evidence type="ECO:0000256" key="1">
    <source>
        <dbReference type="ARBA" id="ARBA00004191"/>
    </source>
</evidence>
<keyword evidence="6 8" id="KW-0326">Glycosidase</keyword>
<keyword evidence="3" id="KW-0134">Cell wall</keyword>
<evidence type="ECO:0000256" key="2">
    <source>
        <dbReference type="ARBA" id="ARBA00008834"/>
    </source>
</evidence>
<reference evidence="9 10" key="1">
    <citation type="submission" date="2023-10" db="EMBL/GenBank/DDBJ databases">
        <title>Chromosome-scale genome assembly provides insights into flower coloration mechanisms of Canna indica.</title>
        <authorList>
            <person name="Li C."/>
        </authorList>
    </citation>
    <scope>NUCLEOTIDE SEQUENCE [LARGE SCALE GENOMIC DNA]</scope>
    <source>
        <tissue evidence="9">Flower</tissue>
    </source>
</reference>
<gene>
    <name evidence="9" type="ORF">Cni_G17742</name>
</gene>